<dbReference type="EMBL" id="SNRW01003135">
    <property type="protein sequence ID" value="KAA6390705.1"/>
    <property type="molecule type" value="Genomic_DNA"/>
</dbReference>
<organism evidence="1 2">
    <name type="scientific">Streblomastix strix</name>
    <dbReference type="NCBI Taxonomy" id="222440"/>
    <lineage>
        <taxon>Eukaryota</taxon>
        <taxon>Metamonada</taxon>
        <taxon>Preaxostyla</taxon>
        <taxon>Oxymonadida</taxon>
        <taxon>Streblomastigidae</taxon>
        <taxon>Streblomastix</taxon>
    </lineage>
</organism>
<evidence type="ECO:0000313" key="2">
    <source>
        <dbReference type="Proteomes" id="UP000324800"/>
    </source>
</evidence>
<protein>
    <submittedName>
        <fullName evidence="1">Uncharacterized protein</fullName>
    </submittedName>
</protein>
<reference evidence="1 2" key="1">
    <citation type="submission" date="2019-03" db="EMBL/GenBank/DDBJ databases">
        <title>Single cell metagenomics reveals metabolic interactions within the superorganism composed of flagellate Streblomastix strix and complex community of Bacteroidetes bacteria on its surface.</title>
        <authorList>
            <person name="Treitli S.C."/>
            <person name="Kolisko M."/>
            <person name="Husnik F."/>
            <person name="Keeling P."/>
            <person name="Hampl V."/>
        </authorList>
    </citation>
    <scope>NUCLEOTIDE SEQUENCE [LARGE SCALE GENOMIC DNA]</scope>
    <source>
        <strain evidence="1">ST1C</strain>
    </source>
</reference>
<name>A0A5J4W7M3_9EUKA</name>
<dbReference type="AlphaFoldDB" id="A0A5J4W7M3"/>
<accession>A0A5J4W7M3</accession>
<proteinExistence type="predicted"/>
<gene>
    <name evidence="1" type="ORF">EZS28_013766</name>
</gene>
<dbReference type="Proteomes" id="UP000324800">
    <property type="component" value="Unassembled WGS sequence"/>
</dbReference>
<sequence length="162" mass="19121">MQVPIEYNVTGGLIGLGPDILLEVLSTMRLIPDAIQFIGINKKMMQLKNHSRFIRIIETLNYPIAIHNPDPIDVDFTDIDEVQKMIMICYPRISLSHLFIEIPLWLQYGRCTNRHPTYGMAYLKQQRIQIRKQQLYKSNKNYIRVPVKIVRQNEVRQEEIKK</sequence>
<evidence type="ECO:0000313" key="1">
    <source>
        <dbReference type="EMBL" id="KAA6390705.1"/>
    </source>
</evidence>
<comment type="caution">
    <text evidence="1">The sequence shown here is derived from an EMBL/GenBank/DDBJ whole genome shotgun (WGS) entry which is preliminary data.</text>
</comment>